<keyword evidence="4" id="KW-0215">Deoxyribonucleotide synthesis</keyword>
<dbReference type="PIRSF" id="PIRSF000077">
    <property type="entry name" value="Thioredoxin"/>
    <property type="match status" value="1"/>
</dbReference>
<evidence type="ECO:0000256" key="3">
    <source>
        <dbReference type="ARBA" id="ARBA00022982"/>
    </source>
</evidence>
<dbReference type="GO" id="GO:0042144">
    <property type="term" value="P:vacuole fusion, non-autophagic"/>
    <property type="evidence" value="ECO:0007669"/>
    <property type="project" value="UniProtKB-ARBA"/>
</dbReference>
<dbReference type="NCBIfam" id="TIGR01068">
    <property type="entry name" value="thioredoxin"/>
    <property type="match status" value="1"/>
</dbReference>
<evidence type="ECO:0000256" key="4">
    <source>
        <dbReference type="ARBA" id="ARBA00023116"/>
    </source>
</evidence>
<organism evidence="11 12">
    <name type="scientific">Cyberlindnera jadinii (strain ATCC 18201 / CBS 1600 / BCRC 20928 / JCM 3617 / NBRC 0987 / NRRL Y-1542)</name>
    <name type="common">Torula yeast</name>
    <name type="synonym">Candida utilis</name>
    <dbReference type="NCBI Taxonomy" id="983966"/>
    <lineage>
        <taxon>Eukaryota</taxon>
        <taxon>Fungi</taxon>
        <taxon>Dikarya</taxon>
        <taxon>Ascomycota</taxon>
        <taxon>Saccharomycotina</taxon>
        <taxon>Saccharomycetes</taxon>
        <taxon>Phaffomycetales</taxon>
        <taxon>Phaffomycetaceae</taxon>
        <taxon>Cyberlindnera</taxon>
    </lineage>
</organism>
<dbReference type="CDD" id="cd02947">
    <property type="entry name" value="TRX_family"/>
    <property type="match status" value="1"/>
</dbReference>
<dbReference type="PROSITE" id="PS51352">
    <property type="entry name" value="THIOREDOXIN_2"/>
    <property type="match status" value="1"/>
</dbReference>
<feature type="site" description="Deprotonates C-terminal active site Cys" evidence="8">
    <location>
        <position position="24"/>
    </location>
</feature>
<evidence type="ECO:0000256" key="8">
    <source>
        <dbReference type="PIRSR" id="PIRSR000077-1"/>
    </source>
</evidence>
<evidence type="ECO:0000256" key="1">
    <source>
        <dbReference type="ARBA" id="ARBA00008987"/>
    </source>
</evidence>
<dbReference type="PROSITE" id="PS00194">
    <property type="entry name" value="THIOREDOXIN_1"/>
    <property type="match status" value="1"/>
</dbReference>
<dbReference type="AlphaFoldDB" id="A0A1E4S7L1"/>
<dbReference type="InterPro" id="IPR017937">
    <property type="entry name" value="Thioredoxin_CS"/>
</dbReference>
<keyword evidence="5 9" id="KW-1015">Disulfide bond</keyword>
<dbReference type="OrthoDB" id="10263751at2759"/>
<dbReference type="STRING" id="983966.A0A1E4S7L1"/>
<dbReference type="RefSeq" id="XP_020072553.1">
    <property type="nucleotide sequence ID" value="XM_020212517.1"/>
</dbReference>
<keyword evidence="6 9" id="KW-0676">Redox-active center</keyword>
<keyword evidence="3" id="KW-0249">Electron transport</keyword>
<evidence type="ECO:0000256" key="5">
    <source>
        <dbReference type="ARBA" id="ARBA00023157"/>
    </source>
</evidence>
<dbReference type="FunFam" id="3.40.30.10:FF:000104">
    <property type="entry name" value="Thioredoxin"/>
    <property type="match status" value="1"/>
</dbReference>
<evidence type="ECO:0000313" key="12">
    <source>
        <dbReference type="Proteomes" id="UP000094389"/>
    </source>
</evidence>
<sequence>MVTQITTAEQFNEAIKSSKLVVVDFYATWCGPCKMIAPLVERFANEYTDAEFYKVDVDELGQVAQQQEVSAMPTILFFKNGQVIDKIVGANPNALKQKIAANI</sequence>
<comment type="similarity">
    <text evidence="1 7">Belongs to the thioredoxin family.</text>
</comment>
<evidence type="ECO:0000313" key="11">
    <source>
        <dbReference type="EMBL" id="ODV75514.1"/>
    </source>
</evidence>
<gene>
    <name evidence="11" type="ORF">CYBJADRAFT_124018</name>
</gene>
<evidence type="ECO:0000259" key="10">
    <source>
        <dbReference type="PROSITE" id="PS51352"/>
    </source>
</evidence>
<dbReference type="GO" id="GO:0005737">
    <property type="term" value="C:cytoplasm"/>
    <property type="evidence" value="ECO:0007669"/>
    <property type="project" value="GOC"/>
</dbReference>
<dbReference type="GO" id="GO:0000011">
    <property type="term" value="P:vacuole inheritance"/>
    <property type="evidence" value="ECO:0007669"/>
    <property type="project" value="UniProtKB-ARBA"/>
</dbReference>
<feature type="disulfide bond" description="Redox-active" evidence="9">
    <location>
        <begin position="30"/>
        <end position="33"/>
    </location>
</feature>
<feature type="site" description="Contributes to redox potential value" evidence="8">
    <location>
        <position position="31"/>
    </location>
</feature>
<dbReference type="SUPFAM" id="SSF52833">
    <property type="entry name" value="Thioredoxin-like"/>
    <property type="match status" value="1"/>
</dbReference>
<dbReference type="GO" id="GO:0015035">
    <property type="term" value="F:protein-disulfide reductase activity"/>
    <property type="evidence" value="ECO:0007669"/>
    <property type="project" value="InterPro"/>
</dbReference>
<dbReference type="GO" id="GO:0006888">
    <property type="term" value="P:endoplasmic reticulum to Golgi vesicle-mediated transport"/>
    <property type="evidence" value="ECO:0007669"/>
    <property type="project" value="UniProtKB-ARBA"/>
</dbReference>
<keyword evidence="12" id="KW-1185">Reference proteome</keyword>
<dbReference type="Gene3D" id="3.40.30.10">
    <property type="entry name" value="Glutaredoxin"/>
    <property type="match status" value="1"/>
</dbReference>
<dbReference type="InterPro" id="IPR036249">
    <property type="entry name" value="Thioredoxin-like_sf"/>
</dbReference>
<dbReference type="GO" id="GO:0006890">
    <property type="term" value="P:retrograde vesicle-mediated transport, Golgi to endoplasmic reticulum"/>
    <property type="evidence" value="ECO:0007669"/>
    <property type="project" value="UniProtKB-ARBA"/>
</dbReference>
<feature type="site" description="Contributes to redox potential value" evidence="8">
    <location>
        <position position="32"/>
    </location>
</feature>
<accession>A0A1E4S7L1</accession>
<dbReference type="PRINTS" id="PR00421">
    <property type="entry name" value="THIOREDOXIN"/>
</dbReference>
<dbReference type="PANTHER" id="PTHR46115">
    <property type="entry name" value="THIOREDOXIN-LIKE PROTEIN 1"/>
    <property type="match status" value="1"/>
</dbReference>
<dbReference type="OMA" id="HIHYVTD"/>
<feature type="domain" description="Thioredoxin" evidence="10">
    <location>
        <begin position="1"/>
        <end position="103"/>
    </location>
</feature>
<dbReference type="GeneID" id="30986913"/>
<name>A0A1E4S7L1_CYBJN</name>
<dbReference type="Proteomes" id="UP000094389">
    <property type="component" value="Unassembled WGS sequence"/>
</dbReference>
<evidence type="ECO:0000256" key="6">
    <source>
        <dbReference type="ARBA" id="ARBA00023284"/>
    </source>
</evidence>
<reference evidence="11 12" key="1">
    <citation type="journal article" date="2016" name="Proc. Natl. Acad. Sci. U.S.A.">
        <title>Comparative genomics of biotechnologically important yeasts.</title>
        <authorList>
            <person name="Riley R."/>
            <person name="Haridas S."/>
            <person name="Wolfe K.H."/>
            <person name="Lopes M.R."/>
            <person name="Hittinger C.T."/>
            <person name="Goeker M."/>
            <person name="Salamov A.A."/>
            <person name="Wisecaver J.H."/>
            <person name="Long T.M."/>
            <person name="Calvey C.H."/>
            <person name="Aerts A.L."/>
            <person name="Barry K.W."/>
            <person name="Choi C."/>
            <person name="Clum A."/>
            <person name="Coughlan A.Y."/>
            <person name="Deshpande S."/>
            <person name="Douglass A.P."/>
            <person name="Hanson S.J."/>
            <person name="Klenk H.-P."/>
            <person name="LaButti K.M."/>
            <person name="Lapidus A."/>
            <person name="Lindquist E.A."/>
            <person name="Lipzen A.M."/>
            <person name="Meier-Kolthoff J.P."/>
            <person name="Ohm R.A."/>
            <person name="Otillar R.P."/>
            <person name="Pangilinan J.L."/>
            <person name="Peng Y."/>
            <person name="Rokas A."/>
            <person name="Rosa C.A."/>
            <person name="Scheuner C."/>
            <person name="Sibirny A.A."/>
            <person name="Slot J.C."/>
            <person name="Stielow J.B."/>
            <person name="Sun H."/>
            <person name="Kurtzman C.P."/>
            <person name="Blackwell M."/>
            <person name="Grigoriev I.V."/>
            <person name="Jeffries T.W."/>
        </authorList>
    </citation>
    <scope>NUCLEOTIDE SEQUENCE [LARGE SCALE GENOMIC DNA]</scope>
    <source>
        <strain evidence="12">ATCC 18201 / CBS 1600 / BCRC 20928 / JCM 3617 / NBRC 0987 / NRRL Y-1542</strain>
    </source>
</reference>
<dbReference type="GO" id="GO:0009263">
    <property type="term" value="P:deoxyribonucleotide biosynthetic process"/>
    <property type="evidence" value="ECO:0007669"/>
    <property type="project" value="UniProtKB-KW"/>
</dbReference>
<keyword evidence="2" id="KW-0813">Transport</keyword>
<dbReference type="Pfam" id="PF00085">
    <property type="entry name" value="Thioredoxin"/>
    <property type="match status" value="1"/>
</dbReference>
<evidence type="ECO:0000256" key="7">
    <source>
        <dbReference type="PIRNR" id="PIRNR000077"/>
    </source>
</evidence>
<evidence type="ECO:0000256" key="2">
    <source>
        <dbReference type="ARBA" id="ARBA00022448"/>
    </source>
</evidence>
<protein>
    <recommendedName>
        <fullName evidence="7">Thioredoxin</fullName>
    </recommendedName>
</protein>
<feature type="active site" description="Nucleophile" evidence="8">
    <location>
        <position position="30"/>
    </location>
</feature>
<dbReference type="InterPro" id="IPR013766">
    <property type="entry name" value="Thioredoxin_domain"/>
</dbReference>
<evidence type="ECO:0000256" key="9">
    <source>
        <dbReference type="PIRSR" id="PIRSR000077-4"/>
    </source>
</evidence>
<feature type="active site" description="Nucleophile" evidence="8">
    <location>
        <position position="33"/>
    </location>
</feature>
<dbReference type="InterPro" id="IPR005746">
    <property type="entry name" value="Thioredoxin"/>
</dbReference>
<dbReference type="EMBL" id="KV453926">
    <property type="protein sequence ID" value="ODV75514.1"/>
    <property type="molecule type" value="Genomic_DNA"/>
</dbReference>
<proteinExistence type="inferred from homology"/>
<dbReference type="GO" id="GO:0045454">
    <property type="term" value="P:cell redox homeostasis"/>
    <property type="evidence" value="ECO:0007669"/>
    <property type="project" value="UniProtKB-ARBA"/>
</dbReference>